<gene>
    <name evidence="1" type="ORF">AVEN_163335_1</name>
</gene>
<keyword evidence="2" id="KW-1185">Reference proteome</keyword>
<dbReference type="AlphaFoldDB" id="A0A4Y2P4Q5"/>
<accession>A0A4Y2P4Q5</accession>
<sequence>ADDNLNPENLDDQECIICSEQGKKEIEIPMFYVKVLSPFHKIQAYGDVIFITDFIS</sequence>
<dbReference type="EMBL" id="BGPR01010402">
    <property type="protein sequence ID" value="GBN45979.1"/>
    <property type="molecule type" value="Genomic_DNA"/>
</dbReference>
<feature type="non-terminal residue" evidence="1">
    <location>
        <position position="1"/>
    </location>
</feature>
<evidence type="ECO:0000313" key="1">
    <source>
        <dbReference type="EMBL" id="GBN45979.1"/>
    </source>
</evidence>
<dbReference type="Proteomes" id="UP000499080">
    <property type="component" value="Unassembled WGS sequence"/>
</dbReference>
<evidence type="ECO:0000313" key="2">
    <source>
        <dbReference type="Proteomes" id="UP000499080"/>
    </source>
</evidence>
<protein>
    <submittedName>
        <fullName evidence="1">Uncharacterized protein</fullName>
    </submittedName>
</protein>
<name>A0A4Y2P4Q5_ARAVE</name>
<organism evidence="1 2">
    <name type="scientific">Araneus ventricosus</name>
    <name type="common">Orbweaver spider</name>
    <name type="synonym">Epeira ventricosa</name>
    <dbReference type="NCBI Taxonomy" id="182803"/>
    <lineage>
        <taxon>Eukaryota</taxon>
        <taxon>Metazoa</taxon>
        <taxon>Ecdysozoa</taxon>
        <taxon>Arthropoda</taxon>
        <taxon>Chelicerata</taxon>
        <taxon>Arachnida</taxon>
        <taxon>Araneae</taxon>
        <taxon>Araneomorphae</taxon>
        <taxon>Entelegynae</taxon>
        <taxon>Araneoidea</taxon>
        <taxon>Araneidae</taxon>
        <taxon>Araneus</taxon>
    </lineage>
</organism>
<reference evidence="1 2" key="1">
    <citation type="journal article" date="2019" name="Sci. Rep.">
        <title>Orb-weaving spider Araneus ventricosus genome elucidates the spidroin gene catalogue.</title>
        <authorList>
            <person name="Kono N."/>
            <person name="Nakamura H."/>
            <person name="Ohtoshi R."/>
            <person name="Moran D.A.P."/>
            <person name="Shinohara A."/>
            <person name="Yoshida Y."/>
            <person name="Fujiwara M."/>
            <person name="Mori M."/>
            <person name="Tomita M."/>
            <person name="Arakawa K."/>
        </authorList>
    </citation>
    <scope>NUCLEOTIDE SEQUENCE [LARGE SCALE GENOMIC DNA]</scope>
</reference>
<comment type="caution">
    <text evidence="1">The sequence shown here is derived from an EMBL/GenBank/DDBJ whole genome shotgun (WGS) entry which is preliminary data.</text>
</comment>
<proteinExistence type="predicted"/>